<evidence type="ECO:0000313" key="4">
    <source>
        <dbReference type="Proteomes" id="UP001202479"/>
    </source>
</evidence>
<organism evidence="3 4">
    <name type="scientific">Candida oxycetoniae</name>
    <dbReference type="NCBI Taxonomy" id="497107"/>
    <lineage>
        <taxon>Eukaryota</taxon>
        <taxon>Fungi</taxon>
        <taxon>Dikarya</taxon>
        <taxon>Ascomycota</taxon>
        <taxon>Saccharomycotina</taxon>
        <taxon>Pichiomycetes</taxon>
        <taxon>Debaryomycetaceae</taxon>
        <taxon>Candida/Lodderomyces clade</taxon>
        <taxon>Candida</taxon>
    </lineage>
</organism>
<dbReference type="Proteomes" id="UP001202479">
    <property type="component" value="Unassembled WGS sequence"/>
</dbReference>
<dbReference type="GeneID" id="73380243"/>
<keyword evidence="4" id="KW-1185">Reference proteome</keyword>
<evidence type="ECO:0000313" key="3">
    <source>
        <dbReference type="EMBL" id="KAI3404581.1"/>
    </source>
</evidence>
<keyword evidence="2" id="KW-0732">Signal</keyword>
<accession>A0AAI9SXW3</accession>
<comment type="caution">
    <text evidence="3">The sequence shown here is derived from an EMBL/GenBank/DDBJ whole genome shotgun (WGS) entry which is preliminary data.</text>
</comment>
<dbReference type="AlphaFoldDB" id="A0AAI9SXW3"/>
<feature type="signal peptide" evidence="2">
    <location>
        <begin position="1"/>
        <end position="19"/>
    </location>
</feature>
<gene>
    <name evidence="3" type="ORF">KGF56_002626</name>
</gene>
<name>A0AAI9SXW3_9ASCO</name>
<protein>
    <submittedName>
        <fullName evidence="3">Uncharacterized protein</fullName>
    </submittedName>
</protein>
<dbReference type="RefSeq" id="XP_049180326.1">
    <property type="nucleotide sequence ID" value="XM_049323876.1"/>
</dbReference>
<feature type="region of interest" description="Disordered" evidence="1">
    <location>
        <begin position="20"/>
        <end position="64"/>
    </location>
</feature>
<sequence>MKFTSVILALSTVFVAIQAADSSSGSEVSTKGSSSSTESKSSTSESTSTKTKTHKSKDGANIAGVSGAGSLAAIAGLLLL</sequence>
<feature type="chain" id="PRO_5042521650" evidence="2">
    <location>
        <begin position="20"/>
        <end position="80"/>
    </location>
</feature>
<dbReference type="EMBL" id="JAHUZD010000093">
    <property type="protein sequence ID" value="KAI3404581.1"/>
    <property type="molecule type" value="Genomic_DNA"/>
</dbReference>
<reference evidence="3" key="1">
    <citation type="journal article" date="2022" name="DNA Res.">
        <title>Genome analysis of five recently described species of the CUG-Ser clade uncovers Candida theae as a new hybrid lineage with pathogenic potential in the Candida parapsilosis species complex.</title>
        <authorList>
            <person name="Mixao V."/>
            <person name="Del Olmo V."/>
            <person name="Hegedusova E."/>
            <person name="Saus E."/>
            <person name="Pryszcz L."/>
            <person name="Cillingova A."/>
            <person name="Nosek J."/>
            <person name="Gabaldon T."/>
        </authorList>
    </citation>
    <scope>NUCLEOTIDE SEQUENCE</scope>
    <source>
        <strain evidence="3">CBS 10844</strain>
    </source>
</reference>
<proteinExistence type="predicted"/>
<evidence type="ECO:0000256" key="2">
    <source>
        <dbReference type="SAM" id="SignalP"/>
    </source>
</evidence>
<feature type="compositionally biased region" description="Low complexity" evidence="1">
    <location>
        <begin position="22"/>
        <end position="50"/>
    </location>
</feature>
<evidence type="ECO:0000256" key="1">
    <source>
        <dbReference type="SAM" id="MobiDB-lite"/>
    </source>
</evidence>